<dbReference type="InterPro" id="IPR036291">
    <property type="entry name" value="NAD(P)-bd_dom_sf"/>
</dbReference>
<dbReference type="GO" id="GO:0015940">
    <property type="term" value="P:pantothenate biosynthetic process"/>
    <property type="evidence" value="ECO:0007669"/>
    <property type="project" value="UniProtKB-UniPathway"/>
</dbReference>
<comment type="pathway">
    <text evidence="1 10">Cofactor biosynthesis; (R)-pantothenate biosynthesis; (R)-pantoate from 3-methyl-2-oxobutanoate: step 2/2.</text>
</comment>
<dbReference type="Pfam" id="PF02558">
    <property type="entry name" value="ApbA"/>
    <property type="match status" value="1"/>
</dbReference>
<dbReference type="GO" id="GO:0005737">
    <property type="term" value="C:cytoplasm"/>
    <property type="evidence" value="ECO:0007669"/>
    <property type="project" value="TreeGrafter"/>
</dbReference>
<dbReference type="GO" id="GO:0008677">
    <property type="term" value="F:2-dehydropantoate 2-reductase activity"/>
    <property type="evidence" value="ECO:0007669"/>
    <property type="project" value="UniProtKB-EC"/>
</dbReference>
<dbReference type="KEGG" id="vgo:GJW-30_1_00779"/>
<protein>
    <recommendedName>
        <fullName evidence="4 10">2-dehydropantoate 2-reductase</fullName>
        <ecNumber evidence="3 10">1.1.1.169</ecNumber>
    </recommendedName>
    <alternativeName>
        <fullName evidence="8 10">Ketopantoate reductase</fullName>
    </alternativeName>
</protein>
<dbReference type="InterPro" id="IPR013752">
    <property type="entry name" value="KPA_reductase"/>
</dbReference>
<dbReference type="EC" id="1.1.1.169" evidence="3 10"/>
<dbReference type="NCBIfam" id="TIGR00745">
    <property type="entry name" value="apbA_panE"/>
    <property type="match status" value="1"/>
</dbReference>
<dbReference type="SUPFAM" id="SSF48179">
    <property type="entry name" value="6-phosphogluconate dehydrogenase C-terminal domain-like"/>
    <property type="match status" value="1"/>
</dbReference>
<dbReference type="AlphaFoldDB" id="A0A0S3PQV5"/>
<dbReference type="PANTHER" id="PTHR43765">
    <property type="entry name" value="2-DEHYDROPANTOATE 2-REDUCTASE-RELATED"/>
    <property type="match status" value="1"/>
</dbReference>
<dbReference type="PANTHER" id="PTHR43765:SF2">
    <property type="entry name" value="2-DEHYDROPANTOATE 2-REDUCTASE"/>
    <property type="match status" value="1"/>
</dbReference>
<keyword evidence="5 10" id="KW-0566">Pantothenate biosynthesis</keyword>
<evidence type="ECO:0000256" key="10">
    <source>
        <dbReference type="RuleBase" id="RU362068"/>
    </source>
</evidence>
<evidence type="ECO:0000256" key="3">
    <source>
        <dbReference type="ARBA" id="ARBA00013014"/>
    </source>
</evidence>
<evidence type="ECO:0000256" key="8">
    <source>
        <dbReference type="ARBA" id="ARBA00032024"/>
    </source>
</evidence>
<dbReference type="InterPro" id="IPR013328">
    <property type="entry name" value="6PGD_dom2"/>
</dbReference>
<feature type="domain" description="Ketopantoate reductase N-terminal" evidence="11">
    <location>
        <begin position="5"/>
        <end position="148"/>
    </location>
</feature>
<dbReference type="PROSITE" id="PS51257">
    <property type="entry name" value="PROKAR_LIPOPROTEIN"/>
    <property type="match status" value="1"/>
</dbReference>
<comment type="function">
    <text evidence="10">Catalyzes the NADPH-dependent reduction of ketopantoate into pantoic acid.</text>
</comment>
<dbReference type="EMBL" id="AP014946">
    <property type="protein sequence ID" value="BAT58256.1"/>
    <property type="molecule type" value="Genomic_DNA"/>
</dbReference>
<dbReference type="InterPro" id="IPR003710">
    <property type="entry name" value="ApbA"/>
</dbReference>
<feature type="domain" description="Ketopantoate reductase C-terminal" evidence="12">
    <location>
        <begin position="172"/>
        <end position="308"/>
    </location>
</feature>
<name>A0A0S3PQV5_9BRAD</name>
<accession>A0A0S3PQV5</accession>
<dbReference type="OrthoDB" id="9796561at2"/>
<evidence type="ECO:0000256" key="9">
    <source>
        <dbReference type="ARBA" id="ARBA00048793"/>
    </source>
</evidence>
<gene>
    <name evidence="13" type="primary">panE_1</name>
    <name evidence="13" type="ORF">GJW-30_1_00779</name>
</gene>
<proteinExistence type="inferred from homology"/>
<evidence type="ECO:0000259" key="11">
    <source>
        <dbReference type="Pfam" id="PF02558"/>
    </source>
</evidence>
<dbReference type="GO" id="GO:0050661">
    <property type="term" value="F:NADP binding"/>
    <property type="evidence" value="ECO:0007669"/>
    <property type="project" value="TreeGrafter"/>
</dbReference>
<dbReference type="UniPathway" id="UPA00028">
    <property type="reaction ID" value="UER00004"/>
</dbReference>
<evidence type="ECO:0000256" key="4">
    <source>
        <dbReference type="ARBA" id="ARBA00019465"/>
    </source>
</evidence>
<evidence type="ECO:0000313" key="13">
    <source>
        <dbReference type="EMBL" id="BAT58256.1"/>
    </source>
</evidence>
<dbReference type="Proteomes" id="UP000236884">
    <property type="component" value="Chromosome"/>
</dbReference>
<evidence type="ECO:0000256" key="6">
    <source>
        <dbReference type="ARBA" id="ARBA00022857"/>
    </source>
</evidence>
<dbReference type="InterPro" id="IPR050838">
    <property type="entry name" value="Ketopantoate_reductase"/>
</dbReference>
<sequence>MNMRVTIAGAGAVGCYVGGCLALAGREVTLLARPAMAEILRNGLRVSDFEGRDRTASPSQFRVVTDAAETFFDPGTILVTVKSLDTAAMAESIRAHAAAATVVSLQNGVGNIEVLKSAGFPPVTGMVPFNVVVEGNRFHRATGGEILVDDPQYASLLNVEGLPTEARDDMPNVQWAKLLMNLNNALNALAGIPLLAQLNDPKWRRVMALQSAEALDILRSAGIKPAKLGRVSPNIVPYVLQLPTPLFRFVAKQMLAIDPSARLSMYEDLRRGRPTEIDFLQGAIAALAEKHGKKAPMTERVIAQIKHAEAAHEGSPNLSADALLR</sequence>
<dbReference type="RefSeq" id="WP_096351880.1">
    <property type="nucleotide sequence ID" value="NZ_AP014946.1"/>
</dbReference>
<evidence type="ECO:0000256" key="1">
    <source>
        <dbReference type="ARBA" id="ARBA00004994"/>
    </source>
</evidence>
<keyword evidence="6 10" id="KW-0521">NADP</keyword>
<organism evidence="13 14">
    <name type="scientific">Variibacter gotjawalensis</name>
    <dbReference type="NCBI Taxonomy" id="1333996"/>
    <lineage>
        <taxon>Bacteria</taxon>
        <taxon>Pseudomonadati</taxon>
        <taxon>Pseudomonadota</taxon>
        <taxon>Alphaproteobacteria</taxon>
        <taxon>Hyphomicrobiales</taxon>
        <taxon>Nitrobacteraceae</taxon>
        <taxon>Variibacter</taxon>
    </lineage>
</organism>
<dbReference type="InterPro" id="IPR008927">
    <property type="entry name" value="6-PGluconate_DH-like_C_sf"/>
</dbReference>
<evidence type="ECO:0000256" key="2">
    <source>
        <dbReference type="ARBA" id="ARBA00007870"/>
    </source>
</evidence>
<comment type="catalytic activity">
    <reaction evidence="9 10">
        <text>(R)-pantoate + NADP(+) = 2-dehydropantoate + NADPH + H(+)</text>
        <dbReference type="Rhea" id="RHEA:16233"/>
        <dbReference type="ChEBI" id="CHEBI:11561"/>
        <dbReference type="ChEBI" id="CHEBI:15378"/>
        <dbReference type="ChEBI" id="CHEBI:15980"/>
        <dbReference type="ChEBI" id="CHEBI:57783"/>
        <dbReference type="ChEBI" id="CHEBI:58349"/>
        <dbReference type="EC" id="1.1.1.169"/>
    </reaction>
</comment>
<evidence type="ECO:0000256" key="7">
    <source>
        <dbReference type="ARBA" id="ARBA00023002"/>
    </source>
</evidence>
<keyword evidence="7 10" id="KW-0560">Oxidoreductase</keyword>
<comment type="similarity">
    <text evidence="2 10">Belongs to the ketopantoate reductase family.</text>
</comment>
<evidence type="ECO:0000313" key="14">
    <source>
        <dbReference type="Proteomes" id="UP000236884"/>
    </source>
</evidence>
<dbReference type="SUPFAM" id="SSF51735">
    <property type="entry name" value="NAD(P)-binding Rossmann-fold domains"/>
    <property type="match status" value="1"/>
</dbReference>
<evidence type="ECO:0000256" key="5">
    <source>
        <dbReference type="ARBA" id="ARBA00022655"/>
    </source>
</evidence>
<evidence type="ECO:0000259" key="12">
    <source>
        <dbReference type="Pfam" id="PF08546"/>
    </source>
</evidence>
<dbReference type="Gene3D" id="3.40.50.720">
    <property type="entry name" value="NAD(P)-binding Rossmann-like Domain"/>
    <property type="match status" value="1"/>
</dbReference>
<dbReference type="InterPro" id="IPR013332">
    <property type="entry name" value="KPR_N"/>
</dbReference>
<dbReference type="Gene3D" id="1.10.1040.10">
    <property type="entry name" value="N-(1-d-carboxylethyl)-l-norvaline Dehydrogenase, domain 2"/>
    <property type="match status" value="1"/>
</dbReference>
<dbReference type="Pfam" id="PF08546">
    <property type="entry name" value="ApbA_C"/>
    <property type="match status" value="1"/>
</dbReference>
<keyword evidence="14" id="KW-1185">Reference proteome</keyword>
<reference evidence="13 14" key="1">
    <citation type="submission" date="2015-08" db="EMBL/GenBank/DDBJ databases">
        <title>Investigation of the bacterial diversity of lava forest soil.</title>
        <authorList>
            <person name="Lee J.S."/>
        </authorList>
    </citation>
    <scope>NUCLEOTIDE SEQUENCE [LARGE SCALE GENOMIC DNA]</scope>
    <source>
        <strain evidence="13 14">GJW-30</strain>
    </source>
</reference>